<feature type="transmembrane region" description="Helical" evidence="1">
    <location>
        <begin position="132"/>
        <end position="154"/>
    </location>
</feature>
<evidence type="ECO:0000313" key="3">
    <source>
        <dbReference type="Proteomes" id="UP001139887"/>
    </source>
</evidence>
<feature type="transmembrane region" description="Helical" evidence="1">
    <location>
        <begin position="231"/>
        <end position="253"/>
    </location>
</feature>
<keyword evidence="1" id="KW-0472">Membrane</keyword>
<gene>
    <name evidence="2" type="ORF">IWW36_003649</name>
</gene>
<dbReference type="OrthoDB" id="5583110at2759"/>
<evidence type="ECO:0000256" key="1">
    <source>
        <dbReference type="SAM" id="Phobius"/>
    </source>
</evidence>
<keyword evidence="3" id="KW-1185">Reference proteome</keyword>
<dbReference type="AlphaFoldDB" id="A0A9W8I615"/>
<feature type="transmembrane region" description="Helical" evidence="1">
    <location>
        <begin position="88"/>
        <end position="112"/>
    </location>
</feature>
<organism evidence="2 3">
    <name type="scientific">Coemansia brasiliensis</name>
    <dbReference type="NCBI Taxonomy" id="2650707"/>
    <lineage>
        <taxon>Eukaryota</taxon>
        <taxon>Fungi</taxon>
        <taxon>Fungi incertae sedis</taxon>
        <taxon>Zoopagomycota</taxon>
        <taxon>Kickxellomycotina</taxon>
        <taxon>Kickxellomycetes</taxon>
        <taxon>Kickxellales</taxon>
        <taxon>Kickxellaceae</taxon>
        <taxon>Coemansia</taxon>
    </lineage>
</organism>
<reference evidence="2" key="1">
    <citation type="submission" date="2022-07" db="EMBL/GenBank/DDBJ databases">
        <title>Phylogenomic reconstructions and comparative analyses of Kickxellomycotina fungi.</title>
        <authorList>
            <person name="Reynolds N.K."/>
            <person name="Stajich J.E."/>
            <person name="Barry K."/>
            <person name="Grigoriev I.V."/>
            <person name="Crous P."/>
            <person name="Smith M.E."/>
        </authorList>
    </citation>
    <scope>NUCLEOTIDE SEQUENCE</scope>
    <source>
        <strain evidence="2">NRRL 1566</strain>
    </source>
</reference>
<proteinExistence type="predicted"/>
<feature type="transmembrane region" description="Helical" evidence="1">
    <location>
        <begin position="161"/>
        <end position="181"/>
    </location>
</feature>
<feature type="transmembrane region" description="Helical" evidence="1">
    <location>
        <begin position="265"/>
        <end position="289"/>
    </location>
</feature>
<feature type="transmembrane region" description="Helical" evidence="1">
    <location>
        <begin position="196"/>
        <end position="219"/>
    </location>
</feature>
<feature type="transmembrane region" description="Helical" evidence="1">
    <location>
        <begin position="301"/>
        <end position="323"/>
    </location>
</feature>
<dbReference type="EMBL" id="JANBUW010000254">
    <property type="protein sequence ID" value="KAJ2847827.1"/>
    <property type="molecule type" value="Genomic_DNA"/>
</dbReference>
<comment type="caution">
    <text evidence="2">The sequence shown here is derived from an EMBL/GenBank/DDBJ whole genome shotgun (WGS) entry which is preliminary data.</text>
</comment>
<protein>
    <submittedName>
        <fullName evidence="2">Uncharacterized protein</fullName>
    </submittedName>
</protein>
<accession>A0A9W8I615</accession>
<feature type="transmembrane region" description="Helical" evidence="1">
    <location>
        <begin position="338"/>
        <end position="358"/>
    </location>
</feature>
<keyword evidence="1" id="KW-0812">Transmembrane</keyword>
<name>A0A9W8I615_9FUNG</name>
<evidence type="ECO:0000313" key="2">
    <source>
        <dbReference type="EMBL" id="KAJ2847827.1"/>
    </source>
</evidence>
<sequence>MEFFSSSSTNEVTTASTITMSETTTLSESLSYWTTLTSASTYTTTITDTVTGPEPSYDHLTTYTTLTTETIVETVIIGGGEGGDSSSLIVGGIGDVGGVTIIGALYELWMFILCPSQDCTPWREWLTYIPNIPAGWVIGSIALLLGLALLLMAFKCGALEYILGFLAMVFLCICLFMRAALKNTGADRLAMYQASIWLHYFAVALLLLLIAQLIFRLVVHLDNTLCKGVRMLVSFVYVVALVLFGLLTAAVVLMFDKHNLSKVHAGIQCLQAFAIIVLIVAVILLLAALWASSNDYKNYHIAHVIIIGLCVLFLIVWGCFITAREFLGLHSAARHSEALWYIFGIVPLLLVAVVLLVLNAPAMFTFCHCPVNACPVSNPHVRYSSSGAGPHTHSHDREANVQRYYM</sequence>
<keyword evidence="1" id="KW-1133">Transmembrane helix</keyword>
<dbReference type="Proteomes" id="UP001139887">
    <property type="component" value="Unassembled WGS sequence"/>
</dbReference>